<dbReference type="Gene3D" id="3.40.50.720">
    <property type="entry name" value="NAD(P)-binding Rossmann-like Domain"/>
    <property type="match status" value="1"/>
</dbReference>
<reference evidence="1 2" key="1">
    <citation type="journal article" date="2015" name="BMC Genomics">
        <title>Genome mining reveals unlocked bioactive potential of marine Gram-negative bacteria.</title>
        <authorList>
            <person name="Machado H."/>
            <person name="Sonnenschein E.C."/>
            <person name="Melchiorsen J."/>
            <person name="Gram L."/>
        </authorList>
    </citation>
    <scope>NUCLEOTIDE SEQUENCE [LARGE SCALE GENOMIC DNA]</scope>
    <source>
        <strain evidence="1 2">S4054</strain>
    </source>
</reference>
<name>A0A0F6AF63_9GAMM</name>
<evidence type="ECO:0000313" key="2">
    <source>
        <dbReference type="Proteomes" id="UP000033434"/>
    </source>
</evidence>
<dbReference type="RefSeq" id="WP_046355759.1">
    <property type="nucleotide sequence ID" value="NZ_AUXW01000139.1"/>
</dbReference>
<dbReference type="SUPFAM" id="SSF51735">
    <property type="entry name" value="NAD(P)-binding Rossmann-fold domains"/>
    <property type="match status" value="1"/>
</dbReference>
<sequence length="391" mass="43287">MNVLILGCGEVGQACAQRLLMNHSVEKLTLHCKSMHRRTALTKELGQEDCVDIIHFDIFCNEGFDRLSALIQTLKPDYIIDCLPVGNILVPIFKNTSLEQASEMMFAYFNCLKAAFAHGVKRIQKVSSGGAGGLGVSCPYRHGLSTISGGDLLLWKIYFNGALHQLLINLHESAHASVGLTIPRALIGYEATDKAHIIGCGDSTVYTRAELELCAHPSQFGFITKEDVARSTLDSLFSTCFEQDCIAQMCRAGINQSSHSAQLLDSLTQDMAKHEQADDIRLISLGSLGNQVTKDMIELLLAIELHNGKYDHNQDPREFISSHGFFGQDVLNHFEFSCSAVDGDRQIDYSLCNLSHWQALVLRHASNSELITKHISRYLAAIYQLKGIDKK</sequence>
<organism evidence="1 2">
    <name type="scientific">Pseudoalteromonas luteoviolacea S4054</name>
    <dbReference type="NCBI Taxonomy" id="1129367"/>
    <lineage>
        <taxon>Bacteria</taxon>
        <taxon>Pseudomonadati</taxon>
        <taxon>Pseudomonadota</taxon>
        <taxon>Gammaproteobacteria</taxon>
        <taxon>Alteromonadales</taxon>
        <taxon>Pseudoalteromonadaceae</taxon>
        <taxon>Pseudoalteromonas</taxon>
    </lineage>
</organism>
<proteinExistence type="predicted"/>
<dbReference type="PATRIC" id="fig|1129367.4.peg.2089"/>
<protein>
    <submittedName>
        <fullName evidence="1">Uncharacterized protein</fullName>
    </submittedName>
</protein>
<evidence type="ECO:0000313" key="1">
    <source>
        <dbReference type="EMBL" id="KKE84029.1"/>
    </source>
</evidence>
<dbReference type="AlphaFoldDB" id="A0A0F6AF63"/>
<accession>A0A0F6AF63</accession>
<dbReference type="InterPro" id="IPR036291">
    <property type="entry name" value="NAD(P)-bd_dom_sf"/>
</dbReference>
<dbReference type="EMBL" id="AUXW01000139">
    <property type="protein sequence ID" value="KKE84029.1"/>
    <property type="molecule type" value="Genomic_DNA"/>
</dbReference>
<gene>
    <name evidence="1" type="ORF">N479_11495</name>
</gene>
<comment type="caution">
    <text evidence="1">The sequence shown here is derived from an EMBL/GenBank/DDBJ whole genome shotgun (WGS) entry which is preliminary data.</text>
</comment>
<dbReference type="Proteomes" id="UP000033434">
    <property type="component" value="Unassembled WGS sequence"/>
</dbReference>